<reference evidence="3 4" key="1">
    <citation type="submission" date="2019-02" db="EMBL/GenBank/DDBJ databases">
        <title>Deep-cultivation of Planctomycetes and their phenomic and genomic characterization uncovers novel biology.</title>
        <authorList>
            <person name="Wiegand S."/>
            <person name="Jogler M."/>
            <person name="Boedeker C."/>
            <person name="Pinto D."/>
            <person name="Vollmers J."/>
            <person name="Rivas-Marin E."/>
            <person name="Kohn T."/>
            <person name="Peeters S.H."/>
            <person name="Heuer A."/>
            <person name="Rast P."/>
            <person name="Oberbeckmann S."/>
            <person name="Bunk B."/>
            <person name="Jeske O."/>
            <person name="Meyerdierks A."/>
            <person name="Storesund J.E."/>
            <person name="Kallscheuer N."/>
            <person name="Luecker S."/>
            <person name="Lage O.M."/>
            <person name="Pohl T."/>
            <person name="Merkel B.J."/>
            <person name="Hornburger P."/>
            <person name="Mueller R.-W."/>
            <person name="Bruemmer F."/>
            <person name="Labrenz M."/>
            <person name="Spormann A.M."/>
            <person name="Op den Camp H."/>
            <person name="Overmann J."/>
            <person name="Amann R."/>
            <person name="Jetten M.S.M."/>
            <person name="Mascher T."/>
            <person name="Medema M.H."/>
            <person name="Devos D.P."/>
            <person name="Kaster A.-K."/>
            <person name="Ovreas L."/>
            <person name="Rohde M."/>
            <person name="Galperin M.Y."/>
            <person name="Jogler C."/>
        </authorList>
    </citation>
    <scope>NUCLEOTIDE SEQUENCE [LARGE SCALE GENOMIC DNA]</scope>
    <source>
        <strain evidence="3 4">Poly24</strain>
    </source>
</reference>
<evidence type="ECO:0000256" key="2">
    <source>
        <dbReference type="SAM" id="SignalP"/>
    </source>
</evidence>
<dbReference type="PROSITE" id="PS51257">
    <property type="entry name" value="PROKAR_LIPOPROTEIN"/>
    <property type="match status" value="1"/>
</dbReference>
<gene>
    <name evidence="3" type="ORF">Poly24_20270</name>
</gene>
<accession>A0A518JS05</accession>
<organism evidence="3 4">
    <name type="scientific">Rosistilla carotiformis</name>
    <dbReference type="NCBI Taxonomy" id="2528017"/>
    <lineage>
        <taxon>Bacteria</taxon>
        <taxon>Pseudomonadati</taxon>
        <taxon>Planctomycetota</taxon>
        <taxon>Planctomycetia</taxon>
        <taxon>Pirellulales</taxon>
        <taxon>Pirellulaceae</taxon>
        <taxon>Rosistilla</taxon>
    </lineage>
</organism>
<feature type="region of interest" description="Disordered" evidence="1">
    <location>
        <begin position="237"/>
        <end position="270"/>
    </location>
</feature>
<keyword evidence="2" id="KW-0732">Signal</keyword>
<feature type="compositionally biased region" description="Polar residues" evidence="1">
    <location>
        <begin position="248"/>
        <end position="261"/>
    </location>
</feature>
<proteinExistence type="predicted"/>
<dbReference type="EMBL" id="CP036348">
    <property type="protein sequence ID" value="QDV68318.1"/>
    <property type="molecule type" value="Genomic_DNA"/>
</dbReference>
<feature type="chain" id="PRO_5022147709" description="Stigma-specific protein, Stig1" evidence="2">
    <location>
        <begin position="32"/>
        <end position="287"/>
    </location>
</feature>
<name>A0A518JS05_9BACT</name>
<dbReference type="RefSeq" id="WP_145093992.1">
    <property type="nucleotide sequence ID" value="NZ_CP036348.1"/>
</dbReference>
<sequence precursor="true">MRPQMLCAHGKAKASFSAVAIVAMLVGSSVACGTAAAQSSHGDVQQCSCSLLTGLWNGYRGSGKNSCDDCDAGCEPVCGCEAPTCGCDQPSCGIEQPACGCEATCDGGCDGGCSSKKGCGLLSGSSGLMSKFKSKLTTMLRPTPSDCNCCSKNTPCQHACGCGKKPQAHSNANSYRHSEPQPMFVPPAPMIVEPIDSNMNMETMPHRHLEESALPAPKADMTNDPFRDDSVRVRRTAVPQKHAPVSHVESTTTRNSSSQSLRPAVYEQAASGDRWTAPLHIASMKRK</sequence>
<evidence type="ECO:0000313" key="3">
    <source>
        <dbReference type="EMBL" id="QDV68318.1"/>
    </source>
</evidence>
<keyword evidence="4" id="KW-1185">Reference proteome</keyword>
<dbReference type="AlphaFoldDB" id="A0A518JS05"/>
<feature type="signal peptide" evidence="2">
    <location>
        <begin position="1"/>
        <end position="31"/>
    </location>
</feature>
<dbReference type="KEGG" id="rcf:Poly24_20270"/>
<protein>
    <recommendedName>
        <fullName evidence="5">Stigma-specific protein, Stig1</fullName>
    </recommendedName>
</protein>
<evidence type="ECO:0000313" key="4">
    <source>
        <dbReference type="Proteomes" id="UP000315082"/>
    </source>
</evidence>
<dbReference type="Proteomes" id="UP000315082">
    <property type="component" value="Chromosome"/>
</dbReference>
<dbReference type="OrthoDB" id="272772at2"/>
<evidence type="ECO:0000256" key="1">
    <source>
        <dbReference type="SAM" id="MobiDB-lite"/>
    </source>
</evidence>
<evidence type="ECO:0008006" key="5">
    <source>
        <dbReference type="Google" id="ProtNLM"/>
    </source>
</evidence>